<feature type="domain" description="DUF6850" evidence="2">
    <location>
        <begin position="57"/>
        <end position="508"/>
    </location>
</feature>
<feature type="chain" id="PRO_5026731424" description="DUF6850 domain-containing protein" evidence="1">
    <location>
        <begin position="20"/>
        <end position="511"/>
    </location>
</feature>
<protein>
    <recommendedName>
        <fullName evidence="2">DUF6850 domain-containing protein</fullName>
    </recommendedName>
</protein>
<evidence type="ECO:0000259" key="2">
    <source>
        <dbReference type="Pfam" id="PF21012"/>
    </source>
</evidence>
<feature type="signal peptide" evidence="1">
    <location>
        <begin position="1"/>
        <end position="19"/>
    </location>
</feature>
<evidence type="ECO:0000313" key="4">
    <source>
        <dbReference type="Proteomes" id="UP000483362"/>
    </source>
</evidence>
<sequence length="511" mass="56070">MRATIMSTMLALAAWSPVAAETAAAPDSASTATVMQRIELASLEPAQGLLTLAWHNPAINQYRRSFSMSEVGLSFTSRHESTALHPQQGDGEHIAAFDATTYIKHKSQTLWGRAYYNNGRIDGIEWNETSDIDIVYPYLLADSAGGKKMNVDRYSFGGGYASRKGRLSWGASIGYTAGLYYRNVDPRPRNVTARLSALAGLGYRLAGDYVGAVSLGYMKYRQSNDIAFYSELGNEKIFHVTGLVNDYNRFAGSGYSTYYNGRQWSTSLSLHPAGNHGFSATVAAAQLGIDNVLADLNKLPMAHTDHKTVAAEAGWLAAGWGLKAHVSATRRKGTENVFGDPAGSVYLQIGSLDRYLDQTLALGLAGLWEKRWGNYALMLRPSVDYSHRLTRYNDPESHTRYNDLAGTLRLTGGATIGATFSTLTLGTRLVSPVESQLHLATATSQLQGLQRMVEAEHAWLSKTRRHLEIDWATSVKLSSRYALRARLCWEHGTYAASITSNQFFASTTLIF</sequence>
<dbReference type="InterPro" id="IPR049236">
    <property type="entry name" value="DUF6850"/>
</dbReference>
<dbReference type="RefSeq" id="WP_154326965.1">
    <property type="nucleotide sequence ID" value="NZ_CP045696.1"/>
</dbReference>
<dbReference type="AlphaFoldDB" id="A0A6L5X863"/>
<organism evidence="3 4">
    <name type="scientific">Sodaliphilus pleomorphus</name>
    <dbReference type="NCBI Taxonomy" id="2606626"/>
    <lineage>
        <taxon>Bacteria</taxon>
        <taxon>Pseudomonadati</taxon>
        <taxon>Bacteroidota</taxon>
        <taxon>Bacteroidia</taxon>
        <taxon>Bacteroidales</taxon>
        <taxon>Muribaculaceae</taxon>
        <taxon>Sodaliphilus</taxon>
    </lineage>
</organism>
<evidence type="ECO:0000313" key="3">
    <source>
        <dbReference type="EMBL" id="MSS16461.1"/>
    </source>
</evidence>
<dbReference type="Proteomes" id="UP000483362">
    <property type="component" value="Unassembled WGS sequence"/>
</dbReference>
<dbReference type="Pfam" id="PF21012">
    <property type="entry name" value="DUF6850"/>
    <property type="match status" value="1"/>
</dbReference>
<accession>A0A6L5X863</accession>
<keyword evidence="4" id="KW-1185">Reference proteome</keyword>
<evidence type="ECO:0000256" key="1">
    <source>
        <dbReference type="SAM" id="SignalP"/>
    </source>
</evidence>
<gene>
    <name evidence="3" type="ORF">FYJ29_01545</name>
</gene>
<comment type="caution">
    <text evidence="3">The sequence shown here is derived from an EMBL/GenBank/DDBJ whole genome shotgun (WGS) entry which is preliminary data.</text>
</comment>
<name>A0A6L5X863_9BACT</name>
<reference evidence="3 4" key="1">
    <citation type="submission" date="2019-08" db="EMBL/GenBank/DDBJ databases">
        <title>In-depth cultivation of the pig gut microbiome towards novel bacterial diversity and tailored functional studies.</title>
        <authorList>
            <person name="Wylensek D."/>
            <person name="Hitch T.C.A."/>
            <person name="Clavel T."/>
        </authorList>
    </citation>
    <scope>NUCLEOTIDE SEQUENCE [LARGE SCALE GENOMIC DNA]</scope>
    <source>
        <strain evidence="3 4">Oil-RF-744-WCA-WT-10</strain>
    </source>
</reference>
<keyword evidence="1" id="KW-0732">Signal</keyword>
<proteinExistence type="predicted"/>
<dbReference type="EMBL" id="VULT01000002">
    <property type="protein sequence ID" value="MSS16461.1"/>
    <property type="molecule type" value="Genomic_DNA"/>
</dbReference>